<keyword evidence="12" id="KW-1185">Reference proteome</keyword>
<keyword evidence="7" id="KW-0408">Iron</keyword>
<keyword evidence="6" id="KW-0560">Oxidoreductase</keyword>
<keyword evidence="9" id="KW-0472">Membrane</keyword>
<dbReference type="EnsemblPlants" id="AET1Gv20046400.1">
    <property type="protein sequence ID" value="AET1Gv20046400.1"/>
    <property type="gene ID" value="AET1Gv20046400"/>
</dbReference>
<dbReference type="Gramene" id="AET1Gv20046400.1">
    <property type="protein sequence ID" value="AET1Gv20046400.1"/>
    <property type="gene ID" value="AET1Gv20046400"/>
</dbReference>
<dbReference type="GO" id="GO:0020037">
    <property type="term" value="F:heme binding"/>
    <property type="evidence" value="ECO:0007669"/>
    <property type="project" value="InterPro"/>
</dbReference>
<protein>
    <submittedName>
        <fullName evidence="11">Uncharacterized protein</fullName>
    </submittedName>
</protein>
<reference evidence="12" key="1">
    <citation type="journal article" date="2014" name="Science">
        <title>Ancient hybridizations among the ancestral genomes of bread wheat.</title>
        <authorList>
            <consortium name="International Wheat Genome Sequencing Consortium,"/>
            <person name="Marcussen T."/>
            <person name="Sandve S.R."/>
            <person name="Heier L."/>
            <person name="Spannagl M."/>
            <person name="Pfeifer M."/>
            <person name="Jakobsen K.S."/>
            <person name="Wulff B.B."/>
            <person name="Steuernagel B."/>
            <person name="Mayer K.F."/>
            <person name="Olsen O.A."/>
        </authorList>
    </citation>
    <scope>NUCLEOTIDE SEQUENCE [LARGE SCALE GENOMIC DNA]</scope>
    <source>
        <strain evidence="12">cv. AL8/78</strain>
    </source>
</reference>
<evidence type="ECO:0000256" key="9">
    <source>
        <dbReference type="ARBA" id="ARBA00023136"/>
    </source>
</evidence>
<dbReference type="GO" id="GO:0016705">
    <property type="term" value="F:oxidoreductase activity, acting on paired donors, with incorporation or reduction of molecular oxygen"/>
    <property type="evidence" value="ECO:0007669"/>
    <property type="project" value="InterPro"/>
</dbReference>
<name>A0A452XKW2_AEGTS</name>
<accession>A0A452XKW2</accession>
<dbReference type="AlphaFoldDB" id="A0A452XKW2"/>
<dbReference type="GO" id="GO:0016020">
    <property type="term" value="C:membrane"/>
    <property type="evidence" value="ECO:0007669"/>
    <property type="project" value="UniProtKB-SubCell"/>
</dbReference>
<evidence type="ECO:0000256" key="2">
    <source>
        <dbReference type="ARBA" id="ARBA00004370"/>
    </source>
</evidence>
<evidence type="ECO:0000256" key="3">
    <source>
        <dbReference type="ARBA" id="ARBA00010617"/>
    </source>
</evidence>
<evidence type="ECO:0000256" key="10">
    <source>
        <dbReference type="SAM" id="MobiDB-lite"/>
    </source>
</evidence>
<reference evidence="11" key="4">
    <citation type="submission" date="2019-03" db="UniProtKB">
        <authorList>
            <consortium name="EnsemblPlants"/>
        </authorList>
    </citation>
    <scope>IDENTIFICATION</scope>
</reference>
<keyword evidence="4" id="KW-0349">Heme</keyword>
<evidence type="ECO:0000256" key="1">
    <source>
        <dbReference type="ARBA" id="ARBA00001971"/>
    </source>
</evidence>
<dbReference type="GO" id="GO:0004497">
    <property type="term" value="F:monooxygenase activity"/>
    <property type="evidence" value="ECO:0007669"/>
    <property type="project" value="UniProtKB-KW"/>
</dbReference>
<dbReference type="PANTHER" id="PTHR47943:SF8">
    <property type="entry name" value="CYTOCHROME P450"/>
    <property type="match status" value="1"/>
</dbReference>
<feature type="region of interest" description="Disordered" evidence="10">
    <location>
        <begin position="132"/>
        <end position="183"/>
    </location>
</feature>
<reference evidence="12" key="2">
    <citation type="journal article" date="2017" name="Nat. Plants">
        <title>The Aegilops tauschii genome reveals multiple impacts of transposons.</title>
        <authorList>
            <person name="Zhao G."/>
            <person name="Zou C."/>
            <person name="Li K."/>
            <person name="Wang K."/>
            <person name="Li T."/>
            <person name="Gao L."/>
            <person name="Zhang X."/>
            <person name="Wang H."/>
            <person name="Yang Z."/>
            <person name="Liu X."/>
            <person name="Jiang W."/>
            <person name="Mao L."/>
            <person name="Kong X."/>
            <person name="Jiao Y."/>
            <person name="Jia J."/>
        </authorList>
    </citation>
    <scope>NUCLEOTIDE SEQUENCE [LARGE SCALE GENOMIC DNA]</scope>
    <source>
        <strain evidence="12">cv. AL8/78</strain>
    </source>
</reference>
<keyword evidence="8" id="KW-0503">Monooxygenase</keyword>
<comment type="subcellular location">
    <subcellularLocation>
        <location evidence="2">Membrane</location>
    </subcellularLocation>
</comment>
<proteinExistence type="inferred from homology"/>
<dbReference type="GO" id="GO:0005506">
    <property type="term" value="F:iron ion binding"/>
    <property type="evidence" value="ECO:0007669"/>
    <property type="project" value="InterPro"/>
</dbReference>
<dbReference type="SUPFAM" id="SSF48264">
    <property type="entry name" value="Cytochrome P450"/>
    <property type="match status" value="1"/>
</dbReference>
<reference evidence="11" key="5">
    <citation type="journal article" date="2021" name="G3 (Bethesda)">
        <title>Aegilops tauschii genome assembly Aet v5.0 features greater sequence contiguity and improved annotation.</title>
        <authorList>
            <person name="Wang L."/>
            <person name="Zhu T."/>
            <person name="Rodriguez J.C."/>
            <person name="Deal K.R."/>
            <person name="Dubcovsky J."/>
            <person name="McGuire P.E."/>
            <person name="Lux T."/>
            <person name="Spannagl M."/>
            <person name="Mayer K.F.X."/>
            <person name="Baldrich P."/>
            <person name="Meyers B.C."/>
            <person name="Huo N."/>
            <person name="Gu Y.Q."/>
            <person name="Zhou H."/>
            <person name="Devos K.M."/>
            <person name="Bennetzen J.L."/>
            <person name="Unver T."/>
            <person name="Budak H."/>
            <person name="Gulick P.J."/>
            <person name="Galiba G."/>
            <person name="Kalapos B."/>
            <person name="Nelson D.R."/>
            <person name="Li P."/>
            <person name="You F.M."/>
            <person name="Luo M.C."/>
            <person name="Dvorak J."/>
        </authorList>
    </citation>
    <scope>NUCLEOTIDE SEQUENCE [LARGE SCALE GENOMIC DNA]</scope>
    <source>
        <strain evidence="11">cv. AL8/78</strain>
    </source>
</reference>
<dbReference type="PANTHER" id="PTHR47943">
    <property type="entry name" value="CYTOCHROME P450 93A3-LIKE"/>
    <property type="match status" value="1"/>
</dbReference>
<evidence type="ECO:0000256" key="6">
    <source>
        <dbReference type="ARBA" id="ARBA00023002"/>
    </source>
</evidence>
<evidence type="ECO:0000256" key="8">
    <source>
        <dbReference type="ARBA" id="ARBA00023033"/>
    </source>
</evidence>
<dbReference type="STRING" id="200361.A0A452XKW2"/>
<keyword evidence="5" id="KW-0479">Metal-binding</keyword>
<comment type="cofactor">
    <cofactor evidence="1">
        <name>heme</name>
        <dbReference type="ChEBI" id="CHEBI:30413"/>
    </cofactor>
</comment>
<sequence>MKRLCMSELLGPRTINQLRPVRRAGLVSLLQSVLHHATSSSVEVMDLTAALIRLSNTSIMRMMASNMPKSVLEEAQALVKSVTELVGAFNVEDYVALCRGWDLQGLGRRSADVHCRFEALLEDMMRHKQEAREARRMCGEGEGEQQRLARHPAGQDEGRHGGGGEAHQGEDQSLRHGRGHCRL</sequence>
<evidence type="ECO:0000313" key="11">
    <source>
        <dbReference type="EnsemblPlants" id="AET1Gv20046400.1"/>
    </source>
</evidence>
<dbReference type="Proteomes" id="UP000015105">
    <property type="component" value="Chromosome 1D"/>
</dbReference>
<organism evidence="11 12">
    <name type="scientific">Aegilops tauschii subsp. strangulata</name>
    <name type="common">Goatgrass</name>
    <dbReference type="NCBI Taxonomy" id="200361"/>
    <lineage>
        <taxon>Eukaryota</taxon>
        <taxon>Viridiplantae</taxon>
        <taxon>Streptophyta</taxon>
        <taxon>Embryophyta</taxon>
        <taxon>Tracheophyta</taxon>
        <taxon>Spermatophyta</taxon>
        <taxon>Magnoliopsida</taxon>
        <taxon>Liliopsida</taxon>
        <taxon>Poales</taxon>
        <taxon>Poaceae</taxon>
        <taxon>BOP clade</taxon>
        <taxon>Pooideae</taxon>
        <taxon>Triticodae</taxon>
        <taxon>Triticeae</taxon>
        <taxon>Triticinae</taxon>
        <taxon>Aegilops</taxon>
    </lineage>
</organism>
<reference evidence="11" key="3">
    <citation type="journal article" date="2017" name="Nature">
        <title>Genome sequence of the progenitor of the wheat D genome Aegilops tauschii.</title>
        <authorList>
            <person name="Luo M.C."/>
            <person name="Gu Y.Q."/>
            <person name="Puiu D."/>
            <person name="Wang H."/>
            <person name="Twardziok S.O."/>
            <person name="Deal K.R."/>
            <person name="Huo N."/>
            <person name="Zhu T."/>
            <person name="Wang L."/>
            <person name="Wang Y."/>
            <person name="McGuire P.E."/>
            <person name="Liu S."/>
            <person name="Long H."/>
            <person name="Ramasamy R.K."/>
            <person name="Rodriguez J.C."/>
            <person name="Van S.L."/>
            <person name="Yuan L."/>
            <person name="Wang Z."/>
            <person name="Xia Z."/>
            <person name="Xiao L."/>
            <person name="Anderson O.D."/>
            <person name="Ouyang S."/>
            <person name="Liang Y."/>
            <person name="Zimin A.V."/>
            <person name="Pertea G."/>
            <person name="Qi P."/>
            <person name="Bennetzen J.L."/>
            <person name="Dai X."/>
            <person name="Dawson M.W."/>
            <person name="Muller H.G."/>
            <person name="Kugler K."/>
            <person name="Rivarola-Duarte L."/>
            <person name="Spannagl M."/>
            <person name="Mayer K.F.X."/>
            <person name="Lu F.H."/>
            <person name="Bevan M.W."/>
            <person name="Leroy P."/>
            <person name="Li P."/>
            <person name="You F.M."/>
            <person name="Sun Q."/>
            <person name="Liu Z."/>
            <person name="Lyons E."/>
            <person name="Wicker T."/>
            <person name="Salzberg S.L."/>
            <person name="Devos K.M."/>
            <person name="Dvorak J."/>
        </authorList>
    </citation>
    <scope>NUCLEOTIDE SEQUENCE [LARGE SCALE GENOMIC DNA]</scope>
    <source>
        <strain evidence="11">cv. AL8/78</strain>
    </source>
</reference>
<comment type="similarity">
    <text evidence="3">Belongs to the cytochrome P450 family.</text>
</comment>
<evidence type="ECO:0000256" key="4">
    <source>
        <dbReference type="ARBA" id="ARBA00022617"/>
    </source>
</evidence>
<feature type="compositionally biased region" description="Basic and acidic residues" evidence="10">
    <location>
        <begin position="132"/>
        <end position="174"/>
    </location>
</feature>
<dbReference type="InterPro" id="IPR036396">
    <property type="entry name" value="Cyt_P450_sf"/>
</dbReference>
<evidence type="ECO:0000256" key="7">
    <source>
        <dbReference type="ARBA" id="ARBA00023004"/>
    </source>
</evidence>
<evidence type="ECO:0000256" key="5">
    <source>
        <dbReference type="ARBA" id="ARBA00022723"/>
    </source>
</evidence>
<evidence type="ECO:0000313" key="12">
    <source>
        <dbReference type="Proteomes" id="UP000015105"/>
    </source>
</evidence>